<feature type="signal peptide" evidence="6">
    <location>
        <begin position="1"/>
        <end position="18"/>
    </location>
</feature>
<feature type="active site" description="Charge relay system" evidence="5">
    <location>
        <position position="88"/>
    </location>
</feature>
<evidence type="ECO:0000259" key="7">
    <source>
        <dbReference type="Pfam" id="PF00082"/>
    </source>
</evidence>
<feature type="domain" description="Peptidase S8/S53" evidence="7">
    <location>
        <begin position="83"/>
        <end position="327"/>
    </location>
</feature>
<proteinExistence type="inferred from homology"/>
<dbReference type="PRINTS" id="PR00723">
    <property type="entry name" value="SUBTILISIN"/>
</dbReference>
<gene>
    <name evidence="8" type="ORF">ACFPPD_12970</name>
</gene>
<accession>A0ABW0LV02</accession>
<dbReference type="PANTHER" id="PTHR43806">
    <property type="entry name" value="PEPTIDASE S8"/>
    <property type="match status" value="1"/>
</dbReference>
<dbReference type="Gene3D" id="3.40.50.200">
    <property type="entry name" value="Peptidase S8/S53 domain"/>
    <property type="match status" value="1"/>
</dbReference>
<dbReference type="RefSeq" id="WP_209745179.1">
    <property type="nucleotide sequence ID" value="NZ_JBHSMH010000041.1"/>
</dbReference>
<evidence type="ECO:0000313" key="9">
    <source>
        <dbReference type="Proteomes" id="UP001596105"/>
    </source>
</evidence>
<dbReference type="PANTHER" id="PTHR43806:SF11">
    <property type="entry name" value="CEREVISIN-RELATED"/>
    <property type="match status" value="1"/>
</dbReference>
<dbReference type="Proteomes" id="UP001596105">
    <property type="component" value="Unassembled WGS sequence"/>
</dbReference>
<evidence type="ECO:0000256" key="1">
    <source>
        <dbReference type="ARBA" id="ARBA00011073"/>
    </source>
</evidence>
<dbReference type="EMBL" id="JBHSMH010000041">
    <property type="protein sequence ID" value="MFC5469639.1"/>
    <property type="molecule type" value="Genomic_DNA"/>
</dbReference>
<comment type="similarity">
    <text evidence="1 5">Belongs to the peptidase S8 family.</text>
</comment>
<dbReference type="InterPro" id="IPR022398">
    <property type="entry name" value="Peptidase_S8_His-AS"/>
</dbReference>
<comment type="caution">
    <text evidence="8">The sequence shown here is derived from an EMBL/GenBank/DDBJ whole genome shotgun (WGS) entry which is preliminary data.</text>
</comment>
<evidence type="ECO:0000256" key="2">
    <source>
        <dbReference type="ARBA" id="ARBA00022670"/>
    </source>
</evidence>
<dbReference type="InterPro" id="IPR015500">
    <property type="entry name" value="Peptidase_S8_subtilisin-rel"/>
</dbReference>
<keyword evidence="2 5" id="KW-0645">Protease</keyword>
<organism evidence="8 9">
    <name type="scientific">Cohnella suwonensis</name>
    <dbReference type="NCBI Taxonomy" id="696072"/>
    <lineage>
        <taxon>Bacteria</taxon>
        <taxon>Bacillati</taxon>
        <taxon>Bacillota</taxon>
        <taxon>Bacilli</taxon>
        <taxon>Bacillales</taxon>
        <taxon>Paenibacillaceae</taxon>
        <taxon>Cohnella</taxon>
    </lineage>
</organism>
<keyword evidence="6" id="KW-0732">Signal</keyword>
<dbReference type="Pfam" id="PF00082">
    <property type="entry name" value="Peptidase_S8"/>
    <property type="match status" value="1"/>
</dbReference>
<dbReference type="Gene3D" id="2.60.120.380">
    <property type="match status" value="3"/>
</dbReference>
<dbReference type="PROSITE" id="PS51892">
    <property type="entry name" value="SUBTILASE"/>
    <property type="match status" value="1"/>
</dbReference>
<reference evidence="9" key="1">
    <citation type="journal article" date="2019" name="Int. J. Syst. Evol. Microbiol.">
        <title>The Global Catalogue of Microorganisms (GCM) 10K type strain sequencing project: providing services to taxonomists for standard genome sequencing and annotation.</title>
        <authorList>
            <consortium name="The Broad Institute Genomics Platform"/>
            <consortium name="The Broad Institute Genome Sequencing Center for Infectious Disease"/>
            <person name="Wu L."/>
            <person name="Ma J."/>
        </authorList>
    </citation>
    <scope>NUCLEOTIDE SEQUENCE [LARGE SCALE GENOMIC DNA]</scope>
    <source>
        <strain evidence="9">CCUG 57113</strain>
    </source>
</reference>
<dbReference type="PROSITE" id="PS00137">
    <property type="entry name" value="SUBTILASE_HIS"/>
    <property type="match status" value="1"/>
</dbReference>
<evidence type="ECO:0000256" key="3">
    <source>
        <dbReference type="ARBA" id="ARBA00022801"/>
    </source>
</evidence>
<dbReference type="InterPro" id="IPR023828">
    <property type="entry name" value="Peptidase_S8_Ser-AS"/>
</dbReference>
<evidence type="ECO:0000313" key="8">
    <source>
        <dbReference type="EMBL" id="MFC5469639.1"/>
    </source>
</evidence>
<dbReference type="PROSITE" id="PS00138">
    <property type="entry name" value="SUBTILASE_SER"/>
    <property type="match status" value="1"/>
</dbReference>
<protein>
    <submittedName>
        <fullName evidence="8">S8 family serine peptidase</fullName>
    </submittedName>
</protein>
<dbReference type="InterPro" id="IPR000209">
    <property type="entry name" value="Peptidase_S8/S53_dom"/>
</dbReference>
<sequence length="694" mass="74201">MRVKIVLLAAIAAMPVYAHSEAPNRTGASLVLSKASGVIASSVVRAQETEFLAPAKSSDQAAFLQEIGIGEAWPLLRNDVTATIAIVDTGADYNHPDLKPYLAEGINLVDAGKSAQDDNGHGTAVSGVVAAIARAGETSSGSARWKGRILPIKALDGDGSGDEEKLTKGIRYAVDQKANVIVLSLGLMRDALSLREAVAYAESKGVLLIAASGNDAALFGPKAAVQYPAAYPTVLSVAGAEGGLPVAASTSGTENDISGAWRVRTAALGGGSLDMEGTSMAAPQAAAVAAMLLAEHPDWKPVRVRETLRGTAWRAADDEWNPDLGYGVLSAPGALRAGDDILNWREPNDTLGTAKPLPLGKEAAGTWSGIGDADWYSFELPYAGVFGTRSSQARLLLFGPDGLVEPRSATNLQGGLDKQWTAAPGRYWLQALKPVGPSAESEYRLETRFVMNPDASEPNDSSAAARTLPARSQKWTGSFHKRGDADWFTVTLPKPGMLKLTLTTDTTRIDPGMWIQPAGGKPILVDDRGHGSNEQWQSAEAKAGKYYFRITNAVSSNPEAVIGTYAASLEYITEKEDLYEPNEAPLTSTPMSPDKVYNGLISVAKDQDWYRFSLTKKQTVDLSAVTIPERMLLNVELRNKKLQTLMKWSNADGKRSLTGRVELPPGAYYVKVTADRYSRSQYYGLKLQFAAKTK</sequence>
<keyword evidence="9" id="KW-1185">Reference proteome</keyword>
<feature type="chain" id="PRO_5046517654" evidence="6">
    <location>
        <begin position="19"/>
        <end position="694"/>
    </location>
</feature>
<evidence type="ECO:0000256" key="6">
    <source>
        <dbReference type="SAM" id="SignalP"/>
    </source>
</evidence>
<dbReference type="InterPro" id="IPR050131">
    <property type="entry name" value="Peptidase_S8_subtilisin-like"/>
</dbReference>
<evidence type="ECO:0000256" key="5">
    <source>
        <dbReference type="PROSITE-ProRule" id="PRU01240"/>
    </source>
</evidence>
<keyword evidence="3 5" id="KW-0378">Hydrolase</keyword>
<evidence type="ECO:0000256" key="4">
    <source>
        <dbReference type="ARBA" id="ARBA00022825"/>
    </source>
</evidence>
<dbReference type="SUPFAM" id="SSF89260">
    <property type="entry name" value="Collagen-binding domain"/>
    <property type="match status" value="2"/>
</dbReference>
<feature type="active site" description="Charge relay system" evidence="5">
    <location>
        <position position="279"/>
    </location>
</feature>
<dbReference type="SUPFAM" id="SSF52743">
    <property type="entry name" value="Subtilisin-like"/>
    <property type="match status" value="1"/>
</dbReference>
<dbReference type="InterPro" id="IPR036852">
    <property type="entry name" value="Peptidase_S8/S53_dom_sf"/>
</dbReference>
<keyword evidence="4 5" id="KW-0720">Serine protease</keyword>
<name>A0ABW0LV02_9BACL</name>
<feature type="active site" description="Charge relay system" evidence="5">
    <location>
        <position position="121"/>
    </location>
</feature>